<organism evidence="2">
    <name type="scientific">Brassica oleracea</name>
    <name type="common">Wild cabbage</name>
    <dbReference type="NCBI Taxonomy" id="3712"/>
    <lineage>
        <taxon>Eukaryota</taxon>
        <taxon>Viridiplantae</taxon>
        <taxon>Streptophyta</taxon>
        <taxon>Embryophyta</taxon>
        <taxon>Tracheophyta</taxon>
        <taxon>Spermatophyta</taxon>
        <taxon>Magnoliopsida</taxon>
        <taxon>eudicotyledons</taxon>
        <taxon>Gunneridae</taxon>
        <taxon>Pentapetalae</taxon>
        <taxon>rosids</taxon>
        <taxon>malvids</taxon>
        <taxon>Brassicales</taxon>
        <taxon>Brassicaceae</taxon>
        <taxon>Brassiceae</taxon>
        <taxon>Brassica</taxon>
    </lineage>
</organism>
<accession>A0A3P6D397</accession>
<keyword evidence="1" id="KW-0732">Signal</keyword>
<feature type="chain" id="PRO_5018146627" evidence="1">
    <location>
        <begin position="29"/>
        <end position="99"/>
    </location>
</feature>
<dbReference type="EMBL" id="LR031874">
    <property type="protein sequence ID" value="VDD25483.1"/>
    <property type="molecule type" value="Genomic_DNA"/>
</dbReference>
<reference evidence="2" key="1">
    <citation type="submission" date="2018-11" db="EMBL/GenBank/DDBJ databases">
        <authorList>
            <consortium name="Genoscope - CEA"/>
            <person name="William W."/>
        </authorList>
    </citation>
    <scope>NUCLEOTIDE SEQUENCE</scope>
</reference>
<dbReference type="PROSITE" id="PS51257">
    <property type="entry name" value="PROKAR_LIPOPROTEIN"/>
    <property type="match status" value="1"/>
</dbReference>
<dbReference type="AlphaFoldDB" id="A0A3P6D397"/>
<protein>
    <submittedName>
        <fullName evidence="2">Uncharacterized protein</fullName>
    </submittedName>
</protein>
<evidence type="ECO:0000313" key="2">
    <source>
        <dbReference type="EMBL" id="VDD25483.1"/>
    </source>
</evidence>
<name>A0A3P6D397_BRAOL</name>
<evidence type="ECO:0000256" key="1">
    <source>
        <dbReference type="SAM" id="SignalP"/>
    </source>
</evidence>
<gene>
    <name evidence="2" type="ORF">BOLC2T10887H</name>
</gene>
<proteinExistence type="predicted"/>
<feature type="signal peptide" evidence="1">
    <location>
        <begin position="1"/>
        <end position="28"/>
    </location>
</feature>
<sequence length="99" mass="11072">MTSKITFFLFLALVISCATMVSVSTAKAQHCIDSKDCPNTSCKTGQIERCVHNQCTCVPLMVNRAGKYLFLILFFVSMCLIRCNDGECFDSESSTLHRF</sequence>